<sequence>MVPFLSTALFDVLRSLLARILEKEILNAADTPLKLLKVDLEKPENCIAVAAFDVGFAAKNELCKAPKLPQLTLLKFKKDCVSFVKVCYRKVMERSLLKRKLTKGASCLDPAFALSPEAGRKRLTLAPEVLSEDQWLTGL</sequence>
<organism evidence="1">
    <name type="scientific">Ixodes ricinus</name>
    <name type="common">Common tick</name>
    <name type="synonym">Acarus ricinus</name>
    <dbReference type="NCBI Taxonomy" id="34613"/>
    <lineage>
        <taxon>Eukaryota</taxon>
        <taxon>Metazoa</taxon>
        <taxon>Ecdysozoa</taxon>
        <taxon>Arthropoda</taxon>
        <taxon>Chelicerata</taxon>
        <taxon>Arachnida</taxon>
        <taxon>Acari</taxon>
        <taxon>Parasitiformes</taxon>
        <taxon>Ixodida</taxon>
        <taxon>Ixodoidea</taxon>
        <taxon>Ixodidae</taxon>
        <taxon>Ixodinae</taxon>
        <taxon>Ixodes</taxon>
    </lineage>
</organism>
<reference evidence="1" key="1">
    <citation type="submission" date="2019-12" db="EMBL/GenBank/DDBJ databases">
        <title>An insight into the sialome of adult female Ixodes ricinus ticks feeding for 6 days.</title>
        <authorList>
            <person name="Perner J."/>
            <person name="Ribeiro J.M.C."/>
        </authorList>
    </citation>
    <scope>NUCLEOTIDE SEQUENCE</scope>
    <source>
        <strain evidence="1">Semi-engorged</strain>
        <tissue evidence="1">Salivary glands</tissue>
    </source>
</reference>
<dbReference type="AlphaFoldDB" id="A0A6B0UTQ6"/>
<dbReference type="EMBL" id="GIFC01010861">
    <property type="protein sequence ID" value="MXU92944.1"/>
    <property type="molecule type" value="Transcribed_RNA"/>
</dbReference>
<evidence type="ECO:0000313" key="1">
    <source>
        <dbReference type="EMBL" id="MXU92944.1"/>
    </source>
</evidence>
<name>A0A6B0UTQ6_IXORI</name>
<proteinExistence type="predicted"/>
<protein>
    <submittedName>
        <fullName evidence="1">Putative secreted protein</fullName>
    </submittedName>
</protein>
<accession>A0A6B0UTQ6</accession>